<evidence type="ECO:0000313" key="2">
    <source>
        <dbReference type="EMBL" id="PKI65444.1"/>
    </source>
</evidence>
<proteinExistence type="predicted"/>
<gene>
    <name evidence="2" type="ORF">CRG98_014183</name>
</gene>
<organism evidence="2 3">
    <name type="scientific">Punica granatum</name>
    <name type="common">Pomegranate</name>
    <dbReference type="NCBI Taxonomy" id="22663"/>
    <lineage>
        <taxon>Eukaryota</taxon>
        <taxon>Viridiplantae</taxon>
        <taxon>Streptophyta</taxon>
        <taxon>Embryophyta</taxon>
        <taxon>Tracheophyta</taxon>
        <taxon>Spermatophyta</taxon>
        <taxon>Magnoliopsida</taxon>
        <taxon>eudicotyledons</taxon>
        <taxon>Gunneridae</taxon>
        <taxon>Pentapetalae</taxon>
        <taxon>rosids</taxon>
        <taxon>malvids</taxon>
        <taxon>Myrtales</taxon>
        <taxon>Lythraceae</taxon>
        <taxon>Punica</taxon>
    </lineage>
</organism>
<sequence length="135" mass="14773">MAGTRLKRILKFGADLKKAENSPRTKLKQLEKFFGVLGWAVTGRTGPAKLDWTAGIRTGPNGSLEFGLGWAAGLGWRCWTGPLVGLLGRAALDFSLGRANVCLIYPENHGRPIRRKNENREKERVGPGGGSDWSR</sequence>
<evidence type="ECO:0000256" key="1">
    <source>
        <dbReference type="SAM" id="MobiDB-lite"/>
    </source>
</evidence>
<protein>
    <submittedName>
        <fullName evidence="2">Uncharacterized protein</fullName>
    </submittedName>
</protein>
<name>A0A2I0KAA0_PUNGR</name>
<feature type="compositionally biased region" description="Basic and acidic residues" evidence="1">
    <location>
        <begin position="115"/>
        <end position="125"/>
    </location>
</feature>
<keyword evidence="3" id="KW-1185">Reference proteome</keyword>
<evidence type="ECO:0000313" key="3">
    <source>
        <dbReference type="Proteomes" id="UP000233551"/>
    </source>
</evidence>
<feature type="compositionally biased region" description="Gly residues" evidence="1">
    <location>
        <begin position="126"/>
        <end position="135"/>
    </location>
</feature>
<dbReference type="AlphaFoldDB" id="A0A2I0KAA0"/>
<feature type="region of interest" description="Disordered" evidence="1">
    <location>
        <begin position="114"/>
        <end position="135"/>
    </location>
</feature>
<dbReference type="Proteomes" id="UP000233551">
    <property type="component" value="Unassembled WGS sequence"/>
</dbReference>
<dbReference type="EMBL" id="PGOL01000751">
    <property type="protein sequence ID" value="PKI65444.1"/>
    <property type="molecule type" value="Genomic_DNA"/>
</dbReference>
<accession>A0A2I0KAA0</accession>
<reference evidence="2 3" key="1">
    <citation type="submission" date="2017-11" db="EMBL/GenBank/DDBJ databases">
        <title>De-novo sequencing of pomegranate (Punica granatum L.) genome.</title>
        <authorList>
            <person name="Akparov Z."/>
            <person name="Amiraslanov A."/>
            <person name="Hajiyeva S."/>
            <person name="Abbasov M."/>
            <person name="Kaur K."/>
            <person name="Hamwieh A."/>
            <person name="Solovyev V."/>
            <person name="Salamov A."/>
            <person name="Braich B."/>
            <person name="Kosarev P."/>
            <person name="Mahmoud A."/>
            <person name="Hajiyev E."/>
            <person name="Babayeva S."/>
            <person name="Izzatullayeva V."/>
            <person name="Mammadov A."/>
            <person name="Mammadov A."/>
            <person name="Sharifova S."/>
            <person name="Ojaghi J."/>
            <person name="Eynullazada K."/>
            <person name="Bayramov B."/>
            <person name="Abdulazimova A."/>
            <person name="Shahmuradov I."/>
        </authorList>
    </citation>
    <scope>NUCLEOTIDE SEQUENCE [LARGE SCALE GENOMIC DNA]</scope>
    <source>
        <strain evidence="3">cv. AG2017</strain>
        <tissue evidence="2">Leaf</tissue>
    </source>
</reference>
<comment type="caution">
    <text evidence="2">The sequence shown here is derived from an EMBL/GenBank/DDBJ whole genome shotgun (WGS) entry which is preliminary data.</text>
</comment>